<dbReference type="Pfam" id="PF01402">
    <property type="entry name" value="RHH_1"/>
    <property type="match status" value="1"/>
</dbReference>
<evidence type="ECO:0000313" key="3">
    <source>
        <dbReference type="Proteomes" id="UP000194577"/>
    </source>
</evidence>
<dbReference type="CDD" id="cd22231">
    <property type="entry name" value="RHH_NikR_HicB-like"/>
    <property type="match status" value="1"/>
</dbReference>
<dbReference type="Gene3D" id="1.10.1220.10">
    <property type="entry name" value="Met repressor-like"/>
    <property type="match status" value="1"/>
</dbReference>
<name>A0ABX4M8Y2_9ACTO</name>
<feature type="domain" description="Ribbon-helix-helix protein CopG" evidence="1">
    <location>
        <begin position="2"/>
        <end position="39"/>
    </location>
</feature>
<dbReference type="SUPFAM" id="SSF47598">
    <property type="entry name" value="Ribbon-helix-helix"/>
    <property type="match status" value="1"/>
</dbReference>
<dbReference type="EMBL" id="MTPX02000075">
    <property type="protein sequence ID" value="PHP51910.1"/>
    <property type="molecule type" value="Genomic_DNA"/>
</dbReference>
<dbReference type="Proteomes" id="UP000194577">
    <property type="component" value="Unassembled WGS sequence"/>
</dbReference>
<keyword evidence="3" id="KW-1185">Reference proteome</keyword>
<dbReference type="InterPro" id="IPR013321">
    <property type="entry name" value="Arc_rbn_hlx_hlx"/>
</dbReference>
<reference evidence="2 3" key="1">
    <citation type="submission" date="2017-10" db="EMBL/GenBank/DDBJ databases">
        <title>Draft genome sequence of cellulolytic Actinomyces sp CtC72 isolated from cattle rumen fluid.</title>
        <authorList>
            <person name="Joshi A.J."/>
            <person name="Vasudevan G."/>
            <person name="Lanjekar V.B."/>
            <person name="Hivarkar S."/>
            <person name="Engineer A."/>
            <person name="Pore S.D."/>
            <person name="Dhakephalkar P.K."/>
            <person name="Dagar S."/>
        </authorList>
    </citation>
    <scope>NUCLEOTIDE SEQUENCE [LARGE SCALE GENOMIC DNA]</scope>
    <source>
        <strain evidence="3">CtC72</strain>
    </source>
</reference>
<comment type="caution">
    <text evidence="2">The sequence shown here is derived from an EMBL/GenBank/DDBJ whole genome shotgun (WGS) entry which is preliminary data.</text>
</comment>
<dbReference type="InterPro" id="IPR002145">
    <property type="entry name" value="CopG"/>
</dbReference>
<dbReference type="RefSeq" id="WP_086614467.1">
    <property type="nucleotide sequence ID" value="NZ_MTPX02000075.1"/>
</dbReference>
<evidence type="ECO:0000313" key="2">
    <source>
        <dbReference type="EMBL" id="PHP51910.1"/>
    </source>
</evidence>
<sequence length="79" mass="8788">MKVSVSLSEADLALLDEYVNREGLPSRSAGVQTAIRHLHRENLRGAYMEAWRDWAESPDSSEWDITVADGLDGNDDAAR</sequence>
<organism evidence="2 3">
    <name type="scientific">Actinomyces ruminis</name>
    <dbReference type="NCBI Taxonomy" id="1937003"/>
    <lineage>
        <taxon>Bacteria</taxon>
        <taxon>Bacillati</taxon>
        <taxon>Actinomycetota</taxon>
        <taxon>Actinomycetes</taxon>
        <taxon>Actinomycetales</taxon>
        <taxon>Actinomycetaceae</taxon>
        <taxon>Actinomyces</taxon>
    </lineage>
</organism>
<evidence type="ECO:0000259" key="1">
    <source>
        <dbReference type="Pfam" id="PF01402"/>
    </source>
</evidence>
<accession>A0ABX4M8Y2</accession>
<proteinExistence type="predicted"/>
<gene>
    <name evidence="2" type="ORF">BW737_013630</name>
</gene>
<dbReference type="InterPro" id="IPR010985">
    <property type="entry name" value="Ribbon_hlx_hlx"/>
</dbReference>
<protein>
    <submittedName>
        <fullName evidence="2">Ribbon-helix-helix protein, CopG family</fullName>
    </submittedName>
</protein>